<dbReference type="Pfam" id="PF07681">
    <property type="entry name" value="DoxX"/>
    <property type="match status" value="1"/>
</dbReference>
<evidence type="ECO:0000313" key="6">
    <source>
        <dbReference type="EMBL" id="MDC3421108.1"/>
    </source>
</evidence>
<dbReference type="Proteomes" id="UP001145072">
    <property type="component" value="Unassembled WGS sequence"/>
</dbReference>
<name>A0A9X3WLN6_9BACI</name>
<dbReference type="EMBL" id="JAMQJZ010000009">
    <property type="protein sequence ID" value="MDC3421108.1"/>
    <property type="molecule type" value="Genomic_DNA"/>
</dbReference>
<keyword evidence="7" id="KW-1185">Reference proteome</keyword>
<evidence type="ECO:0000256" key="3">
    <source>
        <dbReference type="ARBA" id="ARBA00022989"/>
    </source>
</evidence>
<proteinExistence type="predicted"/>
<comment type="caution">
    <text evidence="6">The sequence shown here is derived from an EMBL/GenBank/DDBJ whole genome shotgun (WGS) entry which is preliminary data.</text>
</comment>
<reference evidence="6" key="1">
    <citation type="submission" date="2022-06" db="EMBL/GenBank/DDBJ databases">
        <title>Aquibacillus sp. a new bacterium isolated from soil saline samples.</title>
        <authorList>
            <person name="Galisteo C."/>
            <person name="De La Haba R."/>
            <person name="Sanchez-Porro C."/>
            <person name="Ventosa A."/>
        </authorList>
    </citation>
    <scope>NUCLEOTIDE SEQUENCE</scope>
    <source>
        <strain evidence="6">JCM 12387</strain>
    </source>
</reference>
<feature type="transmembrane region" description="Helical" evidence="5">
    <location>
        <begin position="101"/>
        <end position="118"/>
    </location>
</feature>
<keyword evidence="3 5" id="KW-1133">Transmembrane helix</keyword>
<comment type="subcellular location">
    <subcellularLocation>
        <location evidence="1">Membrane</location>
        <topology evidence="1">Multi-pass membrane protein</topology>
    </subcellularLocation>
</comment>
<protein>
    <submittedName>
        <fullName evidence="6">DoxX family protein</fullName>
    </submittedName>
</protein>
<dbReference type="AlphaFoldDB" id="A0A9X3WLN6"/>
<gene>
    <name evidence="6" type="ORF">NC661_12085</name>
</gene>
<accession>A0A9X3WLN6</accession>
<dbReference type="RefSeq" id="WP_259871829.1">
    <property type="nucleotide sequence ID" value="NZ_JAMQJZ010000009.1"/>
</dbReference>
<evidence type="ECO:0000256" key="4">
    <source>
        <dbReference type="ARBA" id="ARBA00023136"/>
    </source>
</evidence>
<feature type="transmembrane region" description="Helical" evidence="5">
    <location>
        <begin position="9"/>
        <end position="28"/>
    </location>
</feature>
<feature type="transmembrane region" description="Helical" evidence="5">
    <location>
        <begin position="74"/>
        <end position="95"/>
    </location>
</feature>
<dbReference type="GO" id="GO:0016020">
    <property type="term" value="C:membrane"/>
    <property type="evidence" value="ECO:0007669"/>
    <property type="project" value="UniProtKB-SubCell"/>
</dbReference>
<sequence>MKQLSSMKLIRYVVGYVFIASAILKLLVPDFETAFASYGLPYPEVTVLIVAIMELICGGLLIFDYYVKQATIPLLVIIVIAILLTKIPVLHAGFFQFAFEARLDIVLLALLYIIWRSYK</sequence>
<organism evidence="6 7">
    <name type="scientific">Aquibacillus koreensis</name>
    <dbReference type="NCBI Taxonomy" id="279446"/>
    <lineage>
        <taxon>Bacteria</taxon>
        <taxon>Bacillati</taxon>
        <taxon>Bacillota</taxon>
        <taxon>Bacilli</taxon>
        <taxon>Bacillales</taxon>
        <taxon>Bacillaceae</taxon>
        <taxon>Aquibacillus</taxon>
    </lineage>
</organism>
<evidence type="ECO:0000313" key="7">
    <source>
        <dbReference type="Proteomes" id="UP001145072"/>
    </source>
</evidence>
<evidence type="ECO:0000256" key="5">
    <source>
        <dbReference type="SAM" id="Phobius"/>
    </source>
</evidence>
<dbReference type="InterPro" id="IPR032808">
    <property type="entry name" value="DoxX"/>
</dbReference>
<keyword evidence="2 5" id="KW-0812">Transmembrane</keyword>
<feature type="transmembrane region" description="Helical" evidence="5">
    <location>
        <begin position="48"/>
        <end position="67"/>
    </location>
</feature>
<keyword evidence="4 5" id="KW-0472">Membrane</keyword>
<evidence type="ECO:0000256" key="1">
    <source>
        <dbReference type="ARBA" id="ARBA00004141"/>
    </source>
</evidence>
<evidence type="ECO:0000256" key="2">
    <source>
        <dbReference type="ARBA" id="ARBA00022692"/>
    </source>
</evidence>